<dbReference type="OrthoDB" id="2088105at2"/>
<feature type="compositionally biased region" description="Basic and acidic residues" evidence="1">
    <location>
        <begin position="76"/>
        <end position="90"/>
    </location>
</feature>
<protein>
    <submittedName>
        <fullName evidence="2">Uncharacterized protein</fullName>
    </submittedName>
</protein>
<organism evidence="2 3">
    <name type="scientific">Ruminococcus bovis</name>
    <dbReference type="NCBI Taxonomy" id="2564099"/>
    <lineage>
        <taxon>Bacteria</taxon>
        <taxon>Bacillati</taxon>
        <taxon>Bacillota</taxon>
        <taxon>Clostridia</taxon>
        <taxon>Eubacteriales</taxon>
        <taxon>Oscillospiraceae</taxon>
        <taxon>Ruminococcus</taxon>
    </lineage>
</organism>
<evidence type="ECO:0000313" key="3">
    <source>
        <dbReference type="Proteomes" id="UP000301475"/>
    </source>
</evidence>
<gene>
    <name evidence="2" type="ORF">E5Z56_01985</name>
</gene>
<dbReference type="EMBL" id="CP039381">
    <property type="protein sequence ID" value="QCT06210.1"/>
    <property type="molecule type" value="Genomic_DNA"/>
</dbReference>
<evidence type="ECO:0000313" key="2">
    <source>
        <dbReference type="EMBL" id="QCT06210.1"/>
    </source>
</evidence>
<dbReference type="RefSeq" id="WP_138156297.1">
    <property type="nucleotide sequence ID" value="NZ_CP039381.1"/>
</dbReference>
<dbReference type="KEGG" id="ruj:E5Z56_01985"/>
<dbReference type="InterPro" id="IPR041025">
    <property type="entry name" value="HNH_repeat"/>
</dbReference>
<keyword evidence="3" id="KW-1185">Reference proteome</keyword>
<feature type="region of interest" description="Disordered" evidence="1">
    <location>
        <begin position="49"/>
        <end position="90"/>
    </location>
</feature>
<dbReference type="AlphaFoldDB" id="A0A4P8XW53"/>
<evidence type="ECO:0000256" key="1">
    <source>
        <dbReference type="SAM" id="MobiDB-lite"/>
    </source>
</evidence>
<dbReference type="Proteomes" id="UP000301475">
    <property type="component" value="Chromosome"/>
</dbReference>
<feature type="compositionally biased region" description="Basic and acidic residues" evidence="1">
    <location>
        <begin position="49"/>
        <end position="67"/>
    </location>
</feature>
<proteinExistence type="predicted"/>
<name>A0A4P8XW53_9FIRM</name>
<sequence length="90" mass="10783">MEEKLTKEDCIILIKNKFNENNELPKKSDFTDWQVMMIKSHLGPWPRALEKAGVKPPRDDKKLLVKQEKRKRAKERKAQYKKNCEKNNEE</sequence>
<dbReference type="Pfam" id="PF18780">
    <property type="entry name" value="HNH_repeat"/>
    <property type="match status" value="1"/>
</dbReference>
<reference evidence="2 3" key="1">
    <citation type="submission" date="2019-04" db="EMBL/GenBank/DDBJ databases">
        <authorList>
            <person name="Embree M."/>
            <person name="Gaffney J.R."/>
        </authorList>
    </citation>
    <scope>NUCLEOTIDE SEQUENCE [LARGE SCALE GENOMIC DNA]</scope>
    <source>
        <strain evidence="2 3">JE7A12</strain>
    </source>
</reference>
<accession>A0A4P8XW53</accession>